<evidence type="ECO:0000313" key="3">
    <source>
        <dbReference type="Proteomes" id="UP001209229"/>
    </source>
</evidence>
<accession>A0AAE3M269</accession>
<dbReference type="Proteomes" id="UP001209229">
    <property type="component" value="Unassembled WGS sequence"/>
</dbReference>
<proteinExistence type="predicted"/>
<gene>
    <name evidence="2" type="ORF">OM075_04735</name>
</gene>
<dbReference type="EMBL" id="JAPDPJ010000006">
    <property type="protein sequence ID" value="MCW3785759.1"/>
    <property type="molecule type" value="Genomic_DNA"/>
</dbReference>
<evidence type="ECO:0000256" key="1">
    <source>
        <dbReference type="SAM" id="Coils"/>
    </source>
</evidence>
<keyword evidence="3" id="KW-1185">Reference proteome</keyword>
<evidence type="ECO:0000313" key="2">
    <source>
        <dbReference type="EMBL" id="MCW3785759.1"/>
    </source>
</evidence>
<organism evidence="2 3">
    <name type="scientific">Plebeiibacterium sediminum</name>
    <dbReference type="NCBI Taxonomy" id="2992112"/>
    <lineage>
        <taxon>Bacteria</taxon>
        <taxon>Pseudomonadati</taxon>
        <taxon>Bacteroidota</taxon>
        <taxon>Bacteroidia</taxon>
        <taxon>Marinilabiliales</taxon>
        <taxon>Marinilabiliaceae</taxon>
        <taxon>Plebeiibacterium</taxon>
    </lineage>
</organism>
<reference evidence="2" key="1">
    <citation type="submission" date="2022-10" db="EMBL/GenBank/DDBJ databases">
        <authorList>
            <person name="Yu W.X."/>
        </authorList>
    </citation>
    <scope>NUCLEOTIDE SEQUENCE</scope>
    <source>
        <strain evidence="2">AAT</strain>
    </source>
</reference>
<keyword evidence="1" id="KW-0175">Coiled coil</keyword>
<dbReference type="AlphaFoldDB" id="A0AAE3M269"/>
<protein>
    <submittedName>
        <fullName evidence="2">Uncharacterized protein</fullName>
    </submittedName>
</protein>
<name>A0AAE3M269_9BACT</name>
<comment type="caution">
    <text evidence="2">The sequence shown here is derived from an EMBL/GenBank/DDBJ whole genome shotgun (WGS) entry which is preliminary data.</text>
</comment>
<dbReference type="RefSeq" id="WP_301189330.1">
    <property type="nucleotide sequence ID" value="NZ_JAPDPJ010000006.1"/>
</dbReference>
<sequence length="356" mass="41882">MLIIIASFYSCSKDNNQIIGKWIEADNYTNYVTLDIGEYSYHFADDNWPGERLYHLNKDTIYNNGINKINKSIYKIVDGKLSFYDIDSLNPSITYERNIYSDCLDYFNSKKKTSIQLPHLNISQKYIGTYQNSLYADYKNKELRFYINGNPHEISDTSYQSLNNLKQTKSRLFIDKDLPLGTLNQIKRELQKAQMNSVGYAAYNTKDSISFVNFLLPPVDLPGVPVPSRIPDSILKLNITNIVVEIYPKKILVNGTEVDIQNFKNDVKRRLEKLENEVIRLYCDDNLMYETYITTLYQIQSAYYELRNEYAFESYNVDDYSDLDHDDRMITINKYPMKIHEIDKTKLMELHDKHLY</sequence>
<feature type="coiled-coil region" evidence="1">
    <location>
        <begin position="257"/>
        <end position="284"/>
    </location>
</feature>